<organism evidence="2 3">
    <name type="scientific">Duncaniella muris</name>
    <dbReference type="NCBI Taxonomy" id="2094150"/>
    <lineage>
        <taxon>Bacteria</taxon>
        <taxon>Pseudomonadati</taxon>
        <taxon>Bacteroidota</taxon>
        <taxon>Bacteroidia</taxon>
        <taxon>Bacteroidales</taxon>
        <taxon>Muribaculaceae</taxon>
        <taxon>Duncaniella</taxon>
    </lineage>
</organism>
<keyword evidence="3" id="KW-1185">Reference proteome</keyword>
<comment type="caution">
    <text evidence="2">The sequence shown here is derived from an EMBL/GenBank/DDBJ whole genome shotgun (WGS) entry which is preliminary data.</text>
</comment>
<proteinExistence type="predicted"/>
<name>A0A2V1INU6_9BACT</name>
<evidence type="ECO:0000313" key="2">
    <source>
        <dbReference type="EMBL" id="PWB01380.1"/>
    </source>
</evidence>
<accession>A0A2V1INU6</accession>
<evidence type="ECO:0000259" key="1">
    <source>
        <dbReference type="Pfam" id="PF18935"/>
    </source>
</evidence>
<protein>
    <recommendedName>
        <fullName evidence="1">DUF5683 domain-containing protein</fullName>
    </recommendedName>
</protein>
<reference evidence="3" key="1">
    <citation type="submission" date="2018-02" db="EMBL/GenBank/DDBJ databases">
        <authorList>
            <person name="Clavel T."/>
            <person name="Strowig T."/>
        </authorList>
    </citation>
    <scope>NUCLEOTIDE SEQUENCE [LARGE SCALE GENOMIC DNA]</scope>
    <source>
        <strain evidence="3">DSM 103720</strain>
    </source>
</reference>
<dbReference type="AlphaFoldDB" id="A0A2V1INU6"/>
<sequence length="299" mass="32549">MFVLLSATCASVSAQDKPRWITKGVASLEKERSNDSYTFREFEIFGGDIDLLRKERFNPLVGYLANTFGADSASAQVTLLSASSPRPATLNDAEGDRSVQAEYRVTFSAPTPMTFYAKLVDEYVSFDENVDMSFDYTLYQLFAISSTADGAVPQFDDYSYSRKYNTRALALSIVPGLGQMYKGHNAKGWVIIGGEVVFVGAAIYSQIRQHNYSDDAKNASDAVAPSYRSKSKSWRQVRDVAIVGACGLYVYNLLDAALSKGARQVVVNKASGTRLALSPSVMADPMASPAPAVTMSLSF</sequence>
<dbReference type="EMBL" id="PUEC01000022">
    <property type="protein sequence ID" value="PWB01380.1"/>
    <property type="molecule type" value="Genomic_DNA"/>
</dbReference>
<feature type="domain" description="DUF5683" evidence="1">
    <location>
        <begin position="166"/>
        <end position="299"/>
    </location>
</feature>
<gene>
    <name evidence="2" type="ORF">C5O23_09995</name>
</gene>
<dbReference type="Pfam" id="PF18935">
    <property type="entry name" value="DUF5683"/>
    <property type="match status" value="1"/>
</dbReference>
<evidence type="ECO:0000313" key="3">
    <source>
        <dbReference type="Proteomes" id="UP000244905"/>
    </source>
</evidence>
<dbReference type="Proteomes" id="UP000244905">
    <property type="component" value="Unassembled WGS sequence"/>
</dbReference>
<dbReference type="InterPro" id="IPR043738">
    <property type="entry name" value="DUF5683"/>
</dbReference>